<dbReference type="GO" id="GO:0003677">
    <property type="term" value="F:DNA binding"/>
    <property type="evidence" value="ECO:0007669"/>
    <property type="project" value="InterPro"/>
</dbReference>
<dbReference type="Proteomes" id="UP000650511">
    <property type="component" value="Unassembled WGS sequence"/>
</dbReference>
<dbReference type="NCBIfam" id="TIGR01764">
    <property type="entry name" value="excise"/>
    <property type="match status" value="1"/>
</dbReference>
<dbReference type="AlphaFoldDB" id="A0A8J3A7M8"/>
<proteinExistence type="predicted"/>
<organism evidence="2 3">
    <name type="scientific">Egicoccus halophilus</name>
    <dbReference type="NCBI Taxonomy" id="1670830"/>
    <lineage>
        <taxon>Bacteria</taxon>
        <taxon>Bacillati</taxon>
        <taxon>Actinomycetota</taxon>
        <taxon>Nitriliruptoria</taxon>
        <taxon>Egicoccales</taxon>
        <taxon>Egicoccaceae</taxon>
        <taxon>Egicoccus</taxon>
    </lineage>
</organism>
<evidence type="ECO:0000313" key="3">
    <source>
        <dbReference type="Proteomes" id="UP000650511"/>
    </source>
</evidence>
<evidence type="ECO:0000313" key="2">
    <source>
        <dbReference type="EMBL" id="GGI05603.1"/>
    </source>
</evidence>
<accession>A0A8J3A7M8</accession>
<name>A0A8J3A7M8_9ACTN</name>
<protein>
    <recommendedName>
        <fullName evidence="1">Helix-turn-helix domain-containing protein</fullName>
    </recommendedName>
</protein>
<dbReference type="InterPro" id="IPR009061">
    <property type="entry name" value="DNA-bd_dom_put_sf"/>
</dbReference>
<dbReference type="OrthoDB" id="4870800at2"/>
<dbReference type="SUPFAM" id="SSF46955">
    <property type="entry name" value="Putative DNA-binding domain"/>
    <property type="match status" value="1"/>
</dbReference>
<dbReference type="InterPro" id="IPR041657">
    <property type="entry name" value="HTH_17"/>
</dbReference>
<keyword evidence="3" id="KW-1185">Reference proteome</keyword>
<dbReference type="RefSeq" id="WP_130648462.1">
    <property type="nucleotide sequence ID" value="NZ_BMHA01000005.1"/>
</dbReference>
<dbReference type="InterPro" id="IPR010093">
    <property type="entry name" value="SinI_DNA-bd"/>
</dbReference>
<dbReference type="Pfam" id="PF12728">
    <property type="entry name" value="HTH_17"/>
    <property type="match status" value="1"/>
</dbReference>
<reference evidence="2" key="1">
    <citation type="journal article" date="2014" name="Int. J. Syst. Evol. Microbiol.">
        <title>Complete genome sequence of Corynebacterium casei LMG S-19264T (=DSM 44701T), isolated from a smear-ripened cheese.</title>
        <authorList>
            <consortium name="US DOE Joint Genome Institute (JGI-PGF)"/>
            <person name="Walter F."/>
            <person name="Albersmeier A."/>
            <person name="Kalinowski J."/>
            <person name="Ruckert C."/>
        </authorList>
    </citation>
    <scope>NUCLEOTIDE SEQUENCE</scope>
    <source>
        <strain evidence="2">CGMCC 1.14988</strain>
    </source>
</reference>
<evidence type="ECO:0000259" key="1">
    <source>
        <dbReference type="Pfam" id="PF12728"/>
    </source>
</evidence>
<dbReference type="EMBL" id="BMHA01000005">
    <property type="protein sequence ID" value="GGI05603.1"/>
    <property type="molecule type" value="Genomic_DNA"/>
</dbReference>
<gene>
    <name evidence="2" type="ORF">GCM10011354_14910</name>
</gene>
<sequence>MAREEVTWLSTREAARQLGITTRTLYRLIDSGQVPAYKFGRVIRLKEAEVDAFVEQARIRPGALEHLYADGGPDDEEL</sequence>
<feature type="domain" description="Helix-turn-helix" evidence="1">
    <location>
        <begin position="8"/>
        <end position="57"/>
    </location>
</feature>
<comment type="caution">
    <text evidence="2">The sequence shown here is derived from an EMBL/GenBank/DDBJ whole genome shotgun (WGS) entry which is preliminary data.</text>
</comment>
<reference evidence="2" key="2">
    <citation type="submission" date="2020-09" db="EMBL/GenBank/DDBJ databases">
        <authorList>
            <person name="Sun Q."/>
            <person name="Zhou Y."/>
        </authorList>
    </citation>
    <scope>NUCLEOTIDE SEQUENCE</scope>
    <source>
        <strain evidence="2">CGMCC 1.14988</strain>
    </source>
</reference>